<sequence length="794" mass="86355">MSSYPVTNGVITFLPPPEGYVVDFDNPRQQDALKHFLIFGVLGSLAILCLLQRLYVKYYITRGLKIDDVLITLAWSAQIWSISIGGLCHHAWEMPIDVFEKHMLSSYIAAPAFIICNGLTKSSLLTFYLQVSPQRWFRRAIFATIAFVVLYTIIIASLLLFGCQPRETAWDPYLFASGKCIDYAVMYIIIAVANIISDIVLFAIPMPMIVRLKMPLGQKIGLGIMLGIATITVTTSIIRMIYLPSLLGALDIPWIAAPANVWSFVEVNLFIICGCMPTFRKFFKRFVPRWMGSSSDSGSSEPPSNDSLHKVQRKKHTGYSQFDTCGSLELATYPDTMSSSSETAYAMESLQEQRCGTDSPPDTERQENVSQSPTDSLPPTDRGKDAYLALMCCTMAQLPIWGYSVSFGIFQEYYSRPGSPISTASSGTIATIGALQQGVMYLMMPFAFLILTRYPRLRHLCGPLGLAVTVASLTASAFVNTIAGLIATQGALYSIGCGLLFCPISHYMNEWFVERKGMALGVMWAGKSGTGIAMPFVFDALLRRIGLKATLLAWAGASAAMTLPTLVFIKPRTPLHNQVQVQPLSFRFLRHTSFWMMQAGVIIQSLGYLMPSTYLASYASTIGLPSITGPILLALFSVASVPGGIVHGMLGDKFSATKAVTIASIGSALPIWLLWGLSLDLANLVVFVIVYGFFAGGFSSTWSNMSTDIQKDDSAADSALIFGMLMGGRGIGFVTAGPLSGALLQAKAHLSNEALGYATQYGPMIICTGVTAVFGAWAPMWKGIRVALGTCKGR</sequence>
<feature type="transmembrane region" description="Helical" evidence="8">
    <location>
        <begin position="622"/>
        <end position="646"/>
    </location>
</feature>
<name>A0A8H5KQK0_9HYPO</name>
<feature type="region of interest" description="Disordered" evidence="7">
    <location>
        <begin position="349"/>
        <end position="380"/>
    </location>
</feature>
<keyword evidence="11" id="KW-1185">Reference proteome</keyword>
<dbReference type="GO" id="GO:0022857">
    <property type="term" value="F:transmembrane transporter activity"/>
    <property type="evidence" value="ECO:0007669"/>
    <property type="project" value="InterPro"/>
</dbReference>
<keyword evidence="3 8" id="KW-1133">Transmembrane helix</keyword>
<evidence type="ECO:0000256" key="5">
    <source>
        <dbReference type="ARBA" id="ARBA00023180"/>
    </source>
</evidence>
<keyword evidence="2 8" id="KW-0812">Transmembrane</keyword>
<accession>A0A8H5KQK0</accession>
<dbReference type="PANTHER" id="PTHR33048:SF124">
    <property type="entry name" value="INTEGRAL MEMBRANE PROTEIN"/>
    <property type="match status" value="1"/>
</dbReference>
<proteinExistence type="inferred from homology"/>
<dbReference type="GO" id="GO:0016020">
    <property type="term" value="C:membrane"/>
    <property type="evidence" value="ECO:0007669"/>
    <property type="project" value="UniProtKB-SubCell"/>
</dbReference>
<feature type="transmembrane region" description="Helical" evidence="8">
    <location>
        <begin position="68"/>
        <end position="92"/>
    </location>
</feature>
<evidence type="ECO:0000256" key="6">
    <source>
        <dbReference type="ARBA" id="ARBA00038359"/>
    </source>
</evidence>
<feature type="transmembrane region" description="Helical" evidence="8">
    <location>
        <begin position="491"/>
        <end position="508"/>
    </location>
</feature>
<feature type="transmembrane region" description="Helical" evidence="8">
    <location>
        <begin position="36"/>
        <end position="56"/>
    </location>
</feature>
<evidence type="ECO:0000256" key="3">
    <source>
        <dbReference type="ARBA" id="ARBA00022989"/>
    </source>
</evidence>
<dbReference type="Pfam" id="PF20684">
    <property type="entry name" value="Fung_rhodopsin"/>
    <property type="match status" value="1"/>
</dbReference>
<feature type="transmembrane region" description="Helical" evidence="8">
    <location>
        <begin position="589"/>
        <end position="610"/>
    </location>
</feature>
<dbReference type="InterPro" id="IPR011701">
    <property type="entry name" value="MFS"/>
</dbReference>
<feature type="transmembrane region" description="Helical" evidence="8">
    <location>
        <begin position="141"/>
        <end position="161"/>
    </location>
</feature>
<evidence type="ECO:0000313" key="10">
    <source>
        <dbReference type="EMBL" id="KAF5576671.1"/>
    </source>
</evidence>
<feature type="transmembrane region" description="Helical" evidence="8">
    <location>
        <begin position="181"/>
        <end position="208"/>
    </location>
</feature>
<dbReference type="Pfam" id="PF07690">
    <property type="entry name" value="MFS_1"/>
    <property type="match status" value="1"/>
</dbReference>
<evidence type="ECO:0000256" key="2">
    <source>
        <dbReference type="ARBA" id="ARBA00022692"/>
    </source>
</evidence>
<feature type="transmembrane region" description="Helical" evidence="8">
    <location>
        <begin position="261"/>
        <end position="279"/>
    </location>
</feature>
<keyword evidence="5" id="KW-0325">Glycoprotein</keyword>
<feature type="region of interest" description="Disordered" evidence="7">
    <location>
        <begin position="294"/>
        <end position="315"/>
    </location>
</feature>
<feature type="transmembrane region" description="Helical" evidence="8">
    <location>
        <begin position="760"/>
        <end position="778"/>
    </location>
</feature>
<gene>
    <name evidence="10" type="ORF">FPANT_10821</name>
</gene>
<keyword evidence="4 8" id="KW-0472">Membrane</keyword>
<dbReference type="Gene3D" id="1.20.1250.20">
    <property type="entry name" value="MFS general substrate transporter like domains"/>
    <property type="match status" value="2"/>
</dbReference>
<dbReference type="SUPFAM" id="SSF103473">
    <property type="entry name" value="MFS general substrate transporter"/>
    <property type="match status" value="1"/>
</dbReference>
<dbReference type="InterPro" id="IPR049326">
    <property type="entry name" value="Rhodopsin_dom_fungi"/>
</dbReference>
<comment type="similarity">
    <text evidence="6">Belongs to the SAT4 family.</text>
</comment>
<dbReference type="InterPro" id="IPR036259">
    <property type="entry name" value="MFS_trans_sf"/>
</dbReference>
<protein>
    <submittedName>
        <fullName evidence="10">Monocarboxylate transporter 8</fullName>
    </submittedName>
</protein>
<feature type="transmembrane region" description="Helical" evidence="8">
    <location>
        <begin position="550"/>
        <end position="569"/>
    </location>
</feature>
<reference evidence="10 11" key="1">
    <citation type="submission" date="2020-05" db="EMBL/GenBank/DDBJ databases">
        <title>Identification and distribution of gene clusters putatively required for synthesis of sphingolipid metabolism inhibitors in phylogenetically diverse species of the filamentous fungus Fusarium.</title>
        <authorList>
            <person name="Kim H.-S."/>
            <person name="Busman M."/>
            <person name="Brown D.W."/>
            <person name="Divon H."/>
            <person name="Uhlig S."/>
            <person name="Proctor R.H."/>
        </authorList>
    </citation>
    <scope>NUCLEOTIDE SEQUENCE [LARGE SCALE GENOMIC DNA]</scope>
    <source>
        <strain evidence="10 11">NRRL 25211</strain>
    </source>
</reference>
<feature type="transmembrane region" description="Helical" evidence="8">
    <location>
        <begin position="658"/>
        <end position="675"/>
    </location>
</feature>
<dbReference type="EMBL" id="JAAOAR010000628">
    <property type="protein sequence ID" value="KAF5576671.1"/>
    <property type="molecule type" value="Genomic_DNA"/>
</dbReference>
<evidence type="ECO:0000256" key="8">
    <source>
        <dbReference type="SAM" id="Phobius"/>
    </source>
</evidence>
<feature type="transmembrane region" description="Helical" evidence="8">
    <location>
        <begin position="520"/>
        <end position="538"/>
    </location>
</feature>
<dbReference type="PANTHER" id="PTHR33048">
    <property type="entry name" value="PTH11-LIKE INTEGRAL MEMBRANE PROTEIN (AFU_ORTHOLOGUE AFUA_5G11245)"/>
    <property type="match status" value="1"/>
</dbReference>
<organism evidence="10 11">
    <name type="scientific">Fusarium pseudoanthophilum</name>
    <dbReference type="NCBI Taxonomy" id="48495"/>
    <lineage>
        <taxon>Eukaryota</taxon>
        <taxon>Fungi</taxon>
        <taxon>Dikarya</taxon>
        <taxon>Ascomycota</taxon>
        <taxon>Pezizomycotina</taxon>
        <taxon>Sordariomycetes</taxon>
        <taxon>Hypocreomycetidae</taxon>
        <taxon>Hypocreales</taxon>
        <taxon>Nectriaceae</taxon>
        <taxon>Fusarium</taxon>
        <taxon>Fusarium fujikuroi species complex</taxon>
    </lineage>
</organism>
<feature type="transmembrane region" description="Helical" evidence="8">
    <location>
        <begin position="386"/>
        <end position="409"/>
    </location>
</feature>
<evidence type="ECO:0000313" key="11">
    <source>
        <dbReference type="Proteomes" id="UP000544095"/>
    </source>
</evidence>
<feature type="compositionally biased region" description="Low complexity" evidence="7">
    <location>
        <begin position="294"/>
        <end position="306"/>
    </location>
</feature>
<evidence type="ECO:0000256" key="1">
    <source>
        <dbReference type="ARBA" id="ARBA00004141"/>
    </source>
</evidence>
<comment type="caution">
    <text evidence="10">The sequence shown here is derived from an EMBL/GenBank/DDBJ whole genome shotgun (WGS) entry which is preliminary data.</text>
</comment>
<feature type="domain" description="Rhodopsin" evidence="9">
    <location>
        <begin position="53"/>
        <end position="285"/>
    </location>
</feature>
<evidence type="ECO:0000256" key="7">
    <source>
        <dbReference type="SAM" id="MobiDB-lite"/>
    </source>
</evidence>
<dbReference type="InterPro" id="IPR052337">
    <property type="entry name" value="SAT4-like"/>
</dbReference>
<feature type="transmembrane region" description="Helical" evidence="8">
    <location>
        <begin position="429"/>
        <end position="452"/>
    </location>
</feature>
<feature type="transmembrane region" description="Helical" evidence="8">
    <location>
        <begin position="220"/>
        <end position="241"/>
    </location>
</feature>
<evidence type="ECO:0000259" key="9">
    <source>
        <dbReference type="Pfam" id="PF20684"/>
    </source>
</evidence>
<comment type="subcellular location">
    <subcellularLocation>
        <location evidence="1">Membrane</location>
        <topology evidence="1">Multi-pass membrane protein</topology>
    </subcellularLocation>
</comment>
<dbReference type="Proteomes" id="UP000544095">
    <property type="component" value="Unassembled WGS sequence"/>
</dbReference>
<feature type="transmembrane region" description="Helical" evidence="8">
    <location>
        <begin position="681"/>
        <end position="698"/>
    </location>
</feature>
<feature type="transmembrane region" description="Helical" evidence="8">
    <location>
        <begin position="104"/>
        <end position="129"/>
    </location>
</feature>
<feature type="transmembrane region" description="Helical" evidence="8">
    <location>
        <begin position="464"/>
        <end position="485"/>
    </location>
</feature>
<feature type="transmembrane region" description="Helical" evidence="8">
    <location>
        <begin position="719"/>
        <end position="740"/>
    </location>
</feature>
<evidence type="ECO:0000256" key="4">
    <source>
        <dbReference type="ARBA" id="ARBA00023136"/>
    </source>
</evidence>
<feature type="compositionally biased region" description="Polar residues" evidence="7">
    <location>
        <begin position="368"/>
        <end position="377"/>
    </location>
</feature>
<dbReference type="AlphaFoldDB" id="A0A8H5KQK0"/>